<comment type="function">
    <text evidence="8">This protein is part of the stalk that links CF(0) to CF(1). It either transmits conformational changes from CF(0) to CF(1) or is implicated in proton conduction.</text>
</comment>
<evidence type="ECO:0000256" key="3">
    <source>
        <dbReference type="ARBA" id="ARBA00022781"/>
    </source>
</evidence>
<reference evidence="10" key="1">
    <citation type="submission" date="2018-08" db="EMBL/GenBank/DDBJ databases">
        <authorList>
            <person name="Kim S.-J."/>
            <person name="Jung G.-Y."/>
        </authorList>
    </citation>
    <scope>NUCLEOTIDE SEQUENCE [LARGE SCALE GENOMIC DNA]</scope>
    <source>
        <strain evidence="10">GY_H</strain>
    </source>
</reference>
<dbReference type="GO" id="GO:0045259">
    <property type="term" value="C:proton-transporting ATP synthase complex"/>
    <property type="evidence" value="ECO:0007669"/>
    <property type="project" value="UniProtKB-KW"/>
</dbReference>
<dbReference type="HAMAP" id="MF_01416">
    <property type="entry name" value="ATP_synth_delta_bact"/>
    <property type="match status" value="1"/>
</dbReference>
<dbReference type="NCBIfam" id="NF004406">
    <property type="entry name" value="PRK05758.3-2"/>
    <property type="match status" value="1"/>
</dbReference>
<dbReference type="InterPro" id="IPR020781">
    <property type="entry name" value="ATPase_OSCP/d_CS"/>
</dbReference>
<comment type="caution">
    <text evidence="9">The sequence shown here is derived from an EMBL/GenBank/DDBJ whole genome shotgun (WGS) entry which is preliminary data.</text>
</comment>
<keyword evidence="10" id="KW-1185">Reference proteome</keyword>
<evidence type="ECO:0000256" key="6">
    <source>
        <dbReference type="ARBA" id="ARBA00023196"/>
    </source>
</evidence>
<evidence type="ECO:0000256" key="4">
    <source>
        <dbReference type="ARBA" id="ARBA00023065"/>
    </source>
</evidence>
<dbReference type="NCBIfam" id="TIGR01145">
    <property type="entry name" value="ATP_synt_delta"/>
    <property type="match status" value="1"/>
</dbReference>
<comment type="similarity">
    <text evidence="8">Belongs to the ATPase delta chain family.</text>
</comment>
<keyword evidence="6 8" id="KW-0139">CF(1)</keyword>
<dbReference type="InterPro" id="IPR026015">
    <property type="entry name" value="ATP_synth_OSCP/delta_N_sf"/>
</dbReference>
<evidence type="ECO:0000256" key="1">
    <source>
        <dbReference type="ARBA" id="ARBA00004370"/>
    </source>
</evidence>
<dbReference type="GO" id="GO:0005886">
    <property type="term" value="C:plasma membrane"/>
    <property type="evidence" value="ECO:0007669"/>
    <property type="project" value="UniProtKB-SubCell"/>
</dbReference>
<accession>A0A371BA24</accession>
<comment type="subcellular location">
    <subcellularLocation>
        <location evidence="8">Cell membrane</location>
        <topology evidence="8">Peripheral membrane protein</topology>
    </subcellularLocation>
    <subcellularLocation>
        <location evidence="1">Membrane</location>
    </subcellularLocation>
</comment>
<evidence type="ECO:0000313" key="9">
    <source>
        <dbReference type="EMBL" id="RDV04253.1"/>
    </source>
</evidence>
<dbReference type="RefSeq" id="WP_115516280.1">
    <property type="nucleotide sequence ID" value="NZ_QRGO01000001.1"/>
</dbReference>
<comment type="function">
    <text evidence="8">F(1)F(0) ATP synthase produces ATP from ADP in the presence of a proton or sodium gradient. F-type ATPases consist of two structural domains, F(1) containing the extramembraneous catalytic core and F(0) containing the membrane proton channel, linked together by a central stalk and a peripheral stalk. During catalysis, ATP synthesis in the catalytic domain of F(1) is coupled via a rotary mechanism of the central stalk subunits to proton translocation.</text>
</comment>
<dbReference type="InterPro" id="IPR000711">
    <property type="entry name" value="ATPase_OSCP/dsu"/>
</dbReference>
<dbReference type="AlphaFoldDB" id="A0A371BA24"/>
<keyword evidence="7 8" id="KW-0066">ATP synthesis</keyword>
<dbReference type="Proteomes" id="UP000263993">
    <property type="component" value="Unassembled WGS sequence"/>
</dbReference>
<evidence type="ECO:0000313" key="10">
    <source>
        <dbReference type="Proteomes" id="UP000263993"/>
    </source>
</evidence>
<dbReference type="Gene3D" id="1.10.520.20">
    <property type="entry name" value="N-terminal domain of the delta subunit of the F1F0-ATP synthase"/>
    <property type="match status" value="1"/>
</dbReference>
<organism evidence="9 10">
    <name type="scientific">Undibacter mobilis</name>
    <dbReference type="NCBI Taxonomy" id="2292256"/>
    <lineage>
        <taxon>Bacteria</taxon>
        <taxon>Pseudomonadati</taxon>
        <taxon>Pseudomonadota</taxon>
        <taxon>Alphaproteobacteria</taxon>
        <taxon>Hyphomicrobiales</taxon>
        <taxon>Nitrobacteraceae</taxon>
        <taxon>Undibacter</taxon>
    </lineage>
</organism>
<dbReference type="PROSITE" id="PS00389">
    <property type="entry name" value="ATPASE_DELTA"/>
    <property type="match status" value="1"/>
</dbReference>
<evidence type="ECO:0000256" key="5">
    <source>
        <dbReference type="ARBA" id="ARBA00023136"/>
    </source>
</evidence>
<dbReference type="PANTHER" id="PTHR11910">
    <property type="entry name" value="ATP SYNTHASE DELTA CHAIN"/>
    <property type="match status" value="1"/>
</dbReference>
<dbReference type="SUPFAM" id="SSF47928">
    <property type="entry name" value="N-terminal domain of the delta subunit of the F1F0-ATP synthase"/>
    <property type="match status" value="1"/>
</dbReference>
<protein>
    <recommendedName>
        <fullName evidence="8">ATP synthase subunit delta</fullName>
    </recommendedName>
    <alternativeName>
        <fullName evidence="8">ATP synthase F(1) sector subunit delta</fullName>
    </alternativeName>
    <alternativeName>
        <fullName evidence="8">F-type ATPase subunit delta</fullName>
        <shortName evidence="8">F-ATPase subunit delta</shortName>
    </alternativeName>
</protein>
<evidence type="ECO:0000256" key="2">
    <source>
        <dbReference type="ARBA" id="ARBA00022448"/>
    </source>
</evidence>
<dbReference type="OrthoDB" id="9796185at2"/>
<name>A0A371BA24_9BRAD</name>
<proteinExistence type="inferred from homology"/>
<dbReference type="Pfam" id="PF00213">
    <property type="entry name" value="OSCP"/>
    <property type="match status" value="1"/>
</dbReference>
<keyword evidence="4 8" id="KW-0406">Ion transport</keyword>
<dbReference type="GO" id="GO:0046933">
    <property type="term" value="F:proton-transporting ATP synthase activity, rotational mechanism"/>
    <property type="evidence" value="ECO:0007669"/>
    <property type="project" value="UniProtKB-UniRule"/>
</dbReference>
<evidence type="ECO:0000256" key="7">
    <source>
        <dbReference type="ARBA" id="ARBA00023310"/>
    </source>
</evidence>
<keyword evidence="5 8" id="KW-0472">Membrane</keyword>
<dbReference type="EMBL" id="QRGO01000001">
    <property type="protein sequence ID" value="RDV04253.1"/>
    <property type="molecule type" value="Genomic_DNA"/>
</dbReference>
<sequence length="187" mass="20106">MAGEDHPVSGMAGRYAGALFELALEEKATDAVRKELDQFDALIAESADLNRLVRSPVFGADEQLRALSAILAKAGISGITANFLRVITTNRRLFAVRDMIRAYRALVAKNRGDVVAKVTVAEPLNDQNKEALKGALKSVTGGKDIDMDVTIDPAIIGGLIVKVGSRMVDTSLRTKLNSIKIAMKEAR</sequence>
<dbReference type="PRINTS" id="PR00125">
    <property type="entry name" value="ATPASEDELTA"/>
</dbReference>
<keyword evidence="8" id="KW-1003">Cell membrane</keyword>
<keyword evidence="2 8" id="KW-0813">Transport</keyword>
<evidence type="ECO:0000256" key="8">
    <source>
        <dbReference type="HAMAP-Rule" id="MF_01416"/>
    </source>
</evidence>
<gene>
    <name evidence="8" type="primary">atpH</name>
    <name evidence="9" type="ORF">DXH78_06440</name>
</gene>
<keyword evidence="3 8" id="KW-0375">Hydrogen ion transport</keyword>